<feature type="domain" description="DUF7881" evidence="2">
    <location>
        <begin position="9"/>
        <end position="86"/>
    </location>
</feature>
<gene>
    <name evidence="3" type="ORF">FGG08_005152</name>
</gene>
<evidence type="ECO:0000259" key="2">
    <source>
        <dbReference type="Pfam" id="PF25324"/>
    </source>
</evidence>
<evidence type="ECO:0000313" key="3">
    <source>
        <dbReference type="EMBL" id="KAH0538233.1"/>
    </source>
</evidence>
<reference evidence="3" key="1">
    <citation type="submission" date="2021-03" db="EMBL/GenBank/DDBJ databases">
        <title>Comparative genomics and phylogenomic investigation of the class Geoglossomycetes provide insights into ecological specialization and systematics.</title>
        <authorList>
            <person name="Melie T."/>
            <person name="Pirro S."/>
            <person name="Miller A.N."/>
            <person name="Quandt A."/>
        </authorList>
    </citation>
    <scope>NUCLEOTIDE SEQUENCE</scope>
    <source>
        <strain evidence="3">GBOQ0MN5Z8</strain>
    </source>
</reference>
<feature type="domain" description="HNH nuclease" evidence="1">
    <location>
        <begin position="120"/>
        <end position="193"/>
    </location>
</feature>
<dbReference type="OrthoDB" id="2142759at2759"/>
<evidence type="ECO:0008006" key="5">
    <source>
        <dbReference type="Google" id="ProtNLM"/>
    </source>
</evidence>
<dbReference type="Pfam" id="PF13391">
    <property type="entry name" value="HNH_2"/>
    <property type="match status" value="1"/>
</dbReference>
<proteinExistence type="predicted"/>
<dbReference type="InterPro" id="IPR003615">
    <property type="entry name" value="HNH_nuc"/>
</dbReference>
<evidence type="ECO:0000313" key="4">
    <source>
        <dbReference type="Proteomes" id="UP000698800"/>
    </source>
</evidence>
<organism evidence="3 4">
    <name type="scientific">Glutinoglossum americanum</name>
    <dbReference type="NCBI Taxonomy" id="1670608"/>
    <lineage>
        <taxon>Eukaryota</taxon>
        <taxon>Fungi</taxon>
        <taxon>Dikarya</taxon>
        <taxon>Ascomycota</taxon>
        <taxon>Pezizomycotina</taxon>
        <taxon>Geoglossomycetes</taxon>
        <taxon>Geoglossales</taxon>
        <taxon>Geoglossaceae</taxon>
        <taxon>Glutinoglossum</taxon>
    </lineage>
</organism>
<name>A0A9P8HV15_9PEZI</name>
<keyword evidence="4" id="KW-1185">Reference proteome</keyword>
<accession>A0A9P8HV15</accession>
<comment type="caution">
    <text evidence="3">The sequence shown here is derived from an EMBL/GenBank/DDBJ whole genome shotgun (WGS) entry which is preliminary data.</text>
</comment>
<evidence type="ECO:0000259" key="1">
    <source>
        <dbReference type="Pfam" id="PF13391"/>
    </source>
</evidence>
<dbReference type="Pfam" id="PF25324">
    <property type="entry name" value="DUF7881"/>
    <property type="match status" value="1"/>
</dbReference>
<dbReference type="EMBL" id="JAGHQL010000117">
    <property type="protein sequence ID" value="KAH0538233.1"/>
    <property type="molecule type" value="Genomic_DNA"/>
</dbReference>
<dbReference type="InterPro" id="IPR057203">
    <property type="entry name" value="DUF7881"/>
</dbReference>
<sequence>MDVTNRSSGRNVFIYDADNPAEPLGGFVLTAGMTNADLHLIMGMVCVLYSNYYIMDGLVYGTNKRIPSDGEELQPGKYYVLTNGYITVNEEPCLPQPVAADSETCPAPFRDAIRERDRRCAITGEGVTSSDRSGFEAAHIFPLSHEDHWNKNNFNRWITIPPAHGGPINSVQNGILLRSDIHELFRNYDMSINPRDNYKVICFRPDEKGIAGKHLDKQFVGDPRRPVDDLLWWHFRQAVLVNVRGDGEPISKSHTESGVSSS</sequence>
<protein>
    <recommendedName>
        <fullName evidence="5">HNH nuclease domain-containing protein</fullName>
    </recommendedName>
</protein>
<dbReference type="Proteomes" id="UP000698800">
    <property type="component" value="Unassembled WGS sequence"/>
</dbReference>
<dbReference type="AlphaFoldDB" id="A0A9P8HV15"/>